<comment type="caution">
    <text evidence="1">The sequence shown here is derived from an EMBL/GenBank/DDBJ whole genome shotgun (WGS) entry which is preliminary data.</text>
</comment>
<dbReference type="AlphaFoldDB" id="A0A0M9APQ6"/>
<reference evidence="2" key="2">
    <citation type="submission" date="2019-12" db="EMBL/GenBank/DDBJ databases">
        <title>The whole-genome sequencing of Haloarcula japonica strain pws8.</title>
        <authorList>
            <person name="Verma D.K."/>
            <person name="Gopal K."/>
            <person name="Prasad E.S."/>
        </authorList>
    </citation>
    <scope>NUCLEOTIDE SEQUENCE</scope>
    <source>
        <strain evidence="2">Pws8</strain>
    </source>
</reference>
<evidence type="ECO:0000313" key="2">
    <source>
        <dbReference type="EMBL" id="NLV05062.1"/>
    </source>
</evidence>
<dbReference type="Proteomes" id="UP000610611">
    <property type="component" value="Unassembled WGS sequence"/>
</dbReference>
<dbReference type="PATRIC" id="fig|1705562.3.peg.1687"/>
<gene>
    <name evidence="1" type="ORF">AMS69_03625</name>
    <name evidence="2" type="ORF">GOC83_02770</name>
</gene>
<protein>
    <submittedName>
        <fullName evidence="1">Uncharacterized protein</fullName>
    </submittedName>
</protein>
<dbReference type="Proteomes" id="UP000037729">
    <property type="component" value="Unassembled WGS sequence"/>
</dbReference>
<name>A0A0M9APQ6_9EURY</name>
<dbReference type="InterPro" id="IPR058320">
    <property type="entry name" value="DUF8007"/>
</dbReference>
<proteinExistence type="predicted"/>
<reference evidence="1 3" key="1">
    <citation type="submission" date="2015-08" db="EMBL/GenBank/DDBJ databases">
        <title>Genomes of Isolates from Cabo Rojo, PR.</title>
        <authorList>
            <person name="Sanchez-Nieves R.L."/>
            <person name="Montalvo-Rodriguez R."/>
        </authorList>
    </citation>
    <scope>NUCLEOTIDE SEQUENCE [LARGE SCALE GENOMIC DNA]</scope>
    <source>
        <strain evidence="1 3">SL3</strain>
    </source>
</reference>
<dbReference type="STRING" id="1705562.AMS69_03625"/>
<dbReference type="OrthoDB" id="165777at2157"/>
<dbReference type="EMBL" id="LIUF01000001">
    <property type="protein sequence ID" value="KOX94961.1"/>
    <property type="molecule type" value="Genomic_DNA"/>
</dbReference>
<organism evidence="1 3">
    <name type="scientific">Haloarcula rubripromontorii</name>
    <dbReference type="NCBI Taxonomy" id="1705562"/>
    <lineage>
        <taxon>Archaea</taxon>
        <taxon>Methanobacteriati</taxon>
        <taxon>Methanobacteriota</taxon>
        <taxon>Stenosarchaea group</taxon>
        <taxon>Halobacteria</taxon>
        <taxon>Halobacteriales</taxon>
        <taxon>Haloarculaceae</taxon>
        <taxon>Haloarcula</taxon>
    </lineage>
</organism>
<dbReference type="EMBL" id="WOWB01000001">
    <property type="protein sequence ID" value="NLV05062.1"/>
    <property type="molecule type" value="Genomic_DNA"/>
</dbReference>
<evidence type="ECO:0000313" key="1">
    <source>
        <dbReference type="EMBL" id="KOX94961.1"/>
    </source>
</evidence>
<dbReference type="Pfam" id="PF26029">
    <property type="entry name" value="DUF8007"/>
    <property type="match status" value="1"/>
</dbReference>
<sequence length="71" mass="8056">MGKDTEACGRCSMTVVVDAVDETEGEKPHDPFGDDRIEVDQRDIERVSPEAWMGRLSTRINEAVSRYVWGR</sequence>
<evidence type="ECO:0000313" key="3">
    <source>
        <dbReference type="Proteomes" id="UP000037729"/>
    </source>
</evidence>
<keyword evidence="3" id="KW-1185">Reference proteome</keyword>
<accession>A0A0M9APQ6</accession>
<dbReference type="RefSeq" id="WP_053966721.1">
    <property type="nucleotide sequence ID" value="NZ_JAWJXX010000021.1"/>
</dbReference>